<evidence type="ECO:0000256" key="4">
    <source>
        <dbReference type="ARBA" id="ARBA00069124"/>
    </source>
</evidence>
<dbReference type="FunFam" id="3.60.20.30:FF:000001">
    <property type="entry name" value="Isoaspartyl peptidase/L-asparaginase"/>
    <property type="match status" value="1"/>
</dbReference>
<evidence type="ECO:0000313" key="9">
    <source>
        <dbReference type="Proteomes" id="UP000326570"/>
    </source>
</evidence>
<dbReference type="PANTHER" id="PTHR10188">
    <property type="entry name" value="L-ASPARAGINASE"/>
    <property type="match status" value="1"/>
</dbReference>
<dbReference type="Proteomes" id="UP000326570">
    <property type="component" value="Unassembled WGS sequence"/>
</dbReference>
<feature type="site" description="Cleavage; by autolysis" evidence="7">
    <location>
        <begin position="187"/>
        <end position="188"/>
    </location>
</feature>
<accession>A0A5N1J7I6</accession>
<dbReference type="GO" id="GO:0008233">
    <property type="term" value="F:peptidase activity"/>
    <property type="evidence" value="ECO:0007669"/>
    <property type="project" value="UniProtKB-KW"/>
</dbReference>
<name>A0A5N1J7I6_9BACT</name>
<reference evidence="8 9" key="1">
    <citation type="submission" date="2019-09" db="EMBL/GenBank/DDBJ databases">
        <title>Genome sequence of Adhaeribacter sp. M2.</title>
        <authorList>
            <person name="Srinivasan S."/>
        </authorList>
    </citation>
    <scope>NUCLEOTIDE SEQUENCE [LARGE SCALE GENOMIC DNA]</scope>
    <source>
        <strain evidence="8 9">M2</strain>
    </source>
</reference>
<evidence type="ECO:0000256" key="6">
    <source>
        <dbReference type="PIRSR" id="PIRSR600246-2"/>
    </source>
</evidence>
<sequence length="322" mass="34632">MNNFAIALHGGAGTITRQVMTPENEANYRKALETALMVGSGLLTAGKSALEAVEATVAWLEDCDLFNAGKGSVFTKAGKHEMDAAIMCGRTLAAGAVAGVRNVKNPVKLAHCILQNSDHVMLVYPGAEEFARKYHLGFEPDEYFYTQQRYEQWQEIRDSDIFMLDHTEDIPAPVQPPLPDNKEKKFGTVGAVALDKAGNLAAATSTGGMTNKKFNRIGDSPIIGSGTYANNATCAISCTGHGEYFMRAVVAYDISCLMEYKGLSLQEACKIVVNEKLVKLGGEGGLVAVDAKGNIALPFNSEGMYRACRVNQEPAFIGIYGD</sequence>
<dbReference type="InterPro" id="IPR000246">
    <property type="entry name" value="Peptidase_T2"/>
</dbReference>
<dbReference type="Pfam" id="PF01112">
    <property type="entry name" value="Asparaginase_2"/>
    <property type="match status" value="1"/>
</dbReference>
<dbReference type="Gene3D" id="3.60.20.30">
    <property type="entry name" value="(Glycosyl)asparaginase"/>
    <property type="match status" value="1"/>
</dbReference>
<keyword evidence="2" id="KW-0378">Hydrolase</keyword>
<dbReference type="CDD" id="cd04701">
    <property type="entry name" value="Asparaginase_2"/>
    <property type="match status" value="1"/>
</dbReference>
<dbReference type="PANTHER" id="PTHR10188:SF6">
    <property type="entry name" value="N(4)-(BETA-N-ACETYLGLUCOSAMINYL)-L-ASPARAGINASE"/>
    <property type="match status" value="1"/>
</dbReference>
<evidence type="ECO:0000256" key="3">
    <source>
        <dbReference type="ARBA" id="ARBA00022813"/>
    </source>
</evidence>
<feature type="active site" description="Nucleophile" evidence="5">
    <location>
        <position position="188"/>
    </location>
</feature>
<evidence type="ECO:0000256" key="5">
    <source>
        <dbReference type="PIRSR" id="PIRSR600246-1"/>
    </source>
</evidence>
<evidence type="ECO:0000313" key="8">
    <source>
        <dbReference type="EMBL" id="KAA9345932.1"/>
    </source>
</evidence>
<keyword evidence="3" id="KW-0068">Autocatalytic cleavage</keyword>
<dbReference type="GO" id="GO:0016811">
    <property type="term" value="F:hydrolase activity, acting on carbon-nitrogen (but not peptide) bonds, in linear amides"/>
    <property type="evidence" value="ECO:0007669"/>
    <property type="project" value="UniProtKB-ARBA"/>
</dbReference>
<keyword evidence="1" id="KW-0645">Protease</keyword>
<keyword evidence="9" id="KW-1185">Reference proteome</keyword>
<evidence type="ECO:0000256" key="1">
    <source>
        <dbReference type="ARBA" id="ARBA00022670"/>
    </source>
</evidence>
<evidence type="ECO:0000256" key="7">
    <source>
        <dbReference type="PIRSR" id="PIRSR600246-3"/>
    </source>
</evidence>
<dbReference type="SUPFAM" id="SSF56235">
    <property type="entry name" value="N-terminal nucleophile aminohydrolases (Ntn hydrolases)"/>
    <property type="match status" value="1"/>
</dbReference>
<dbReference type="RefSeq" id="WP_150902075.1">
    <property type="nucleotide sequence ID" value="NZ_VTWT01000001.1"/>
</dbReference>
<gene>
    <name evidence="8" type="ORF">F0P94_02285</name>
</gene>
<feature type="binding site" evidence="6">
    <location>
        <begin position="216"/>
        <end position="219"/>
    </location>
    <ligand>
        <name>substrate</name>
    </ligand>
</feature>
<proteinExistence type="predicted"/>
<dbReference type="GO" id="GO:0006508">
    <property type="term" value="P:proteolysis"/>
    <property type="evidence" value="ECO:0007669"/>
    <property type="project" value="UniProtKB-KW"/>
</dbReference>
<dbReference type="InterPro" id="IPR029055">
    <property type="entry name" value="Ntn_hydrolases_N"/>
</dbReference>
<dbReference type="EMBL" id="VTWT01000001">
    <property type="protein sequence ID" value="KAA9345932.1"/>
    <property type="molecule type" value="Genomic_DNA"/>
</dbReference>
<feature type="binding site" evidence="6">
    <location>
        <begin position="239"/>
        <end position="242"/>
    </location>
    <ligand>
        <name>substrate</name>
    </ligand>
</feature>
<organism evidence="8 9">
    <name type="scientific">Adhaeribacter soli</name>
    <dbReference type="NCBI Taxonomy" id="2607655"/>
    <lineage>
        <taxon>Bacteria</taxon>
        <taxon>Pseudomonadati</taxon>
        <taxon>Bacteroidota</taxon>
        <taxon>Cytophagia</taxon>
        <taxon>Cytophagales</taxon>
        <taxon>Hymenobacteraceae</taxon>
        <taxon>Adhaeribacter</taxon>
    </lineage>
</organism>
<evidence type="ECO:0000256" key="2">
    <source>
        <dbReference type="ARBA" id="ARBA00022801"/>
    </source>
</evidence>
<comment type="caution">
    <text evidence="8">The sequence shown here is derived from an EMBL/GenBank/DDBJ whole genome shotgun (WGS) entry which is preliminary data.</text>
</comment>
<protein>
    <recommendedName>
        <fullName evidence="4">Isoaspartyl peptidase</fullName>
    </recommendedName>
</protein>
<dbReference type="AlphaFoldDB" id="A0A5N1J7I6"/>